<dbReference type="OrthoDB" id="9810636at2"/>
<dbReference type="InterPro" id="IPR050492">
    <property type="entry name" value="Bact_metal-bind_prot9"/>
</dbReference>
<feature type="signal peptide" evidence="1">
    <location>
        <begin position="1"/>
        <end position="23"/>
    </location>
</feature>
<dbReference type="EMBL" id="FNRJ01000011">
    <property type="protein sequence ID" value="SEA96750.1"/>
    <property type="molecule type" value="Genomic_DNA"/>
</dbReference>
<dbReference type="RefSeq" id="WP_091827143.1">
    <property type="nucleotide sequence ID" value="NZ_FNRJ01000011.1"/>
</dbReference>
<dbReference type="GO" id="GO:0030001">
    <property type="term" value="P:metal ion transport"/>
    <property type="evidence" value="ECO:0007669"/>
    <property type="project" value="InterPro"/>
</dbReference>
<evidence type="ECO:0000313" key="2">
    <source>
        <dbReference type="EMBL" id="SEA96750.1"/>
    </source>
</evidence>
<protein>
    <submittedName>
        <fullName evidence="2">Zinc/manganese transport system substrate-binding protein</fullName>
    </submittedName>
</protein>
<reference evidence="3" key="1">
    <citation type="submission" date="2016-10" db="EMBL/GenBank/DDBJ databases">
        <authorList>
            <person name="Varghese N."/>
            <person name="Submissions S."/>
        </authorList>
    </citation>
    <scope>NUCLEOTIDE SEQUENCE [LARGE SCALE GENOMIC DNA]</scope>
    <source>
        <strain evidence="3">DSM 11526</strain>
    </source>
</reference>
<keyword evidence="3" id="KW-1185">Reference proteome</keyword>
<keyword evidence="1" id="KW-0732">Signal</keyword>
<dbReference type="PANTHER" id="PTHR42953">
    <property type="entry name" value="HIGH-AFFINITY ZINC UPTAKE SYSTEM PROTEIN ZNUA-RELATED"/>
    <property type="match status" value="1"/>
</dbReference>
<sequence>MRIRSSLTGLALVAALLPLPAQALEIFACEPEWAALAQALAPEARISSATHAYQDPHYIEARPSLIARLRRADLAICSGASLEAGWLPALQQRAANPKVQPGRAGMLFAAEHVETIDQLDHVPFGAGDVHPEGNPHLHLDPERIRQVAAVLSERLGRADPEQAAQYRAAYLRWSLSWQQRMDKWRERAEPLRGRTLVVQHSTFDYFWRWLGLEVVADLEPKPGVPPTPGHLASLVEDVKAEQPLAIVHSWYQDPQSAQWLAQKTGLPVLALPSTTEPEQGIERLDQLFDHLLAQLLEQVDAG</sequence>
<gene>
    <name evidence="2" type="ORF">SAMN02745729_11156</name>
</gene>
<dbReference type="Gene3D" id="3.40.50.1980">
    <property type="entry name" value="Nitrogenase molybdenum iron protein domain"/>
    <property type="match status" value="2"/>
</dbReference>
<proteinExistence type="predicted"/>
<organism evidence="2 3">
    <name type="scientific">Marinobacterium iners DSM 11526</name>
    <dbReference type="NCBI Taxonomy" id="1122198"/>
    <lineage>
        <taxon>Bacteria</taxon>
        <taxon>Pseudomonadati</taxon>
        <taxon>Pseudomonadota</taxon>
        <taxon>Gammaproteobacteria</taxon>
        <taxon>Oceanospirillales</taxon>
        <taxon>Oceanospirillaceae</taxon>
        <taxon>Marinobacterium</taxon>
    </lineage>
</organism>
<dbReference type="PANTHER" id="PTHR42953:SF2">
    <property type="entry name" value="ADHESION PROTEIN"/>
    <property type="match status" value="1"/>
</dbReference>
<dbReference type="Pfam" id="PF01297">
    <property type="entry name" value="ZnuA"/>
    <property type="match status" value="1"/>
</dbReference>
<evidence type="ECO:0000256" key="1">
    <source>
        <dbReference type="SAM" id="SignalP"/>
    </source>
</evidence>
<accession>A0A1H4FIU1</accession>
<dbReference type="AlphaFoldDB" id="A0A1H4FIU1"/>
<feature type="chain" id="PRO_5017248066" evidence="1">
    <location>
        <begin position="24"/>
        <end position="302"/>
    </location>
</feature>
<dbReference type="GO" id="GO:0046872">
    <property type="term" value="F:metal ion binding"/>
    <property type="evidence" value="ECO:0007669"/>
    <property type="project" value="InterPro"/>
</dbReference>
<dbReference type="STRING" id="1122198.SAMN02745729_11156"/>
<evidence type="ECO:0000313" key="3">
    <source>
        <dbReference type="Proteomes" id="UP000242469"/>
    </source>
</evidence>
<name>A0A1H4FIU1_9GAMM</name>
<dbReference type="SUPFAM" id="SSF53807">
    <property type="entry name" value="Helical backbone' metal receptor"/>
    <property type="match status" value="1"/>
</dbReference>
<dbReference type="InterPro" id="IPR006127">
    <property type="entry name" value="ZnuA-like"/>
</dbReference>
<dbReference type="Proteomes" id="UP000242469">
    <property type="component" value="Unassembled WGS sequence"/>
</dbReference>